<dbReference type="AlphaFoldDB" id="A0A1M5V789"/>
<reference evidence="2 3" key="1">
    <citation type="submission" date="2016-11" db="EMBL/GenBank/DDBJ databases">
        <authorList>
            <person name="Jaros S."/>
            <person name="Januszkiewicz K."/>
            <person name="Wedrychowicz H."/>
        </authorList>
    </citation>
    <scope>NUCLEOTIDE SEQUENCE [LARGE SCALE GENOMIC DNA]</scope>
    <source>
        <strain evidence="2 3">DSM 9705</strain>
    </source>
</reference>
<dbReference type="RefSeq" id="WP_073374895.1">
    <property type="nucleotide sequence ID" value="NZ_FQXS01000007.1"/>
</dbReference>
<evidence type="ECO:0000313" key="3">
    <source>
        <dbReference type="Proteomes" id="UP000184139"/>
    </source>
</evidence>
<accession>A0A1M5V789</accession>
<evidence type="ECO:0000256" key="1">
    <source>
        <dbReference type="SAM" id="SignalP"/>
    </source>
</evidence>
<feature type="signal peptide" evidence="1">
    <location>
        <begin position="1"/>
        <end position="31"/>
    </location>
</feature>
<organism evidence="2 3">
    <name type="scientific">Desulfofustis glycolicus DSM 9705</name>
    <dbReference type="NCBI Taxonomy" id="1121409"/>
    <lineage>
        <taxon>Bacteria</taxon>
        <taxon>Pseudomonadati</taxon>
        <taxon>Thermodesulfobacteriota</taxon>
        <taxon>Desulfobulbia</taxon>
        <taxon>Desulfobulbales</taxon>
        <taxon>Desulfocapsaceae</taxon>
        <taxon>Desulfofustis</taxon>
    </lineage>
</organism>
<name>A0A1M5V789_9BACT</name>
<keyword evidence="1" id="KW-0732">Signal</keyword>
<evidence type="ECO:0000313" key="2">
    <source>
        <dbReference type="EMBL" id="SHH71087.1"/>
    </source>
</evidence>
<evidence type="ECO:0008006" key="4">
    <source>
        <dbReference type="Google" id="ProtNLM"/>
    </source>
</evidence>
<sequence length="191" mass="20631">MPSDNSRSFARLCSIILVGAVVLLTAGTALAETKHNIVDKRNSTLPGAANIPTRQLCADLSVNLKLTKSSTGLLTLSGVVTNVGNADFTAAARTSFFMNVRYLPKSYNQTGISEELCPASFAPLKKGASRPVVCKYQIPDFKRWADHPSLRENTMRLFTLSVKPAGPSNFQAGEECNQANNANHVEIGYLK</sequence>
<dbReference type="Proteomes" id="UP000184139">
    <property type="component" value="Unassembled WGS sequence"/>
</dbReference>
<gene>
    <name evidence="2" type="ORF">SAMN02745124_01544</name>
</gene>
<keyword evidence="3" id="KW-1185">Reference proteome</keyword>
<dbReference type="EMBL" id="FQXS01000007">
    <property type="protein sequence ID" value="SHH71087.1"/>
    <property type="molecule type" value="Genomic_DNA"/>
</dbReference>
<dbReference type="OrthoDB" id="597622at2"/>
<proteinExistence type="predicted"/>
<feature type="chain" id="PRO_5012635521" description="CARDB domain-containing protein" evidence="1">
    <location>
        <begin position="32"/>
        <end position="191"/>
    </location>
</feature>
<protein>
    <recommendedName>
        <fullName evidence="4">CARDB domain-containing protein</fullName>
    </recommendedName>
</protein>